<protein>
    <recommendedName>
        <fullName evidence="4">Transposase</fullName>
    </recommendedName>
</protein>
<reference evidence="2 3" key="1">
    <citation type="journal article" date="2019" name="Int. J. Syst. Evol. Microbiol.">
        <title>The Global Catalogue of Microorganisms (GCM) 10K type strain sequencing project: providing services to taxonomists for standard genome sequencing and annotation.</title>
        <authorList>
            <consortium name="The Broad Institute Genomics Platform"/>
            <consortium name="The Broad Institute Genome Sequencing Center for Infectious Disease"/>
            <person name="Wu L."/>
            <person name="Ma J."/>
        </authorList>
    </citation>
    <scope>NUCLEOTIDE SEQUENCE [LARGE SCALE GENOMIC DNA]</scope>
    <source>
        <strain evidence="2 3">JCM 15313</strain>
    </source>
</reference>
<dbReference type="PANTHER" id="PTHR33627">
    <property type="entry name" value="TRANSPOSASE"/>
    <property type="match status" value="1"/>
</dbReference>
<dbReference type="EMBL" id="BAAAPC010000001">
    <property type="protein sequence ID" value="GAA1980690.1"/>
    <property type="molecule type" value="Genomic_DNA"/>
</dbReference>
<keyword evidence="3" id="KW-1185">Reference proteome</keyword>
<dbReference type="SUPFAM" id="SSF53098">
    <property type="entry name" value="Ribonuclease H-like"/>
    <property type="match status" value="1"/>
</dbReference>
<accession>A0ABN2S5H4</accession>
<dbReference type="PANTHER" id="PTHR33627:SF1">
    <property type="entry name" value="TRANSPOSASE"/>
    <property type="match status" value="1"/>
</dbReference>
<organism evidence="2 3">
    <name type="scientific">Nocardiopsis rhodophaea</name>
    <dbReference type="NCBI Taxonomy" id="280238"/>
    <lineage>
        <taxon>Bacteria</taxon>
        <taxon>Bacillati</taxon>
        <taxon>Actinomycetota</taxon>
        <taxon>Actinomycetes</taxon>
        <taxon>Streptosporangiales</taxon>
        <taxon>Nocardiopsidaceae</taxon>
        <taxon>Nocardiopsis</taxon>
    </lineage>
</organism>
<comment type="caution">
    <text evidence="2">The sequence shown here is derived from an EMBL/GenBank/DDBJ whole genome shotgun (WGS) entry which is preliminary data.</text>
</comment>
<gene>
    <name evidence="2" type="ORF">GCM10009799_02240</name>
</gene>
<feature type="compositionally biased region" description="Gly residues" evidence="1">
    <location>
        <begin position="255"/>
        <end position="268"/>
    </location>
</feature>
<dbReference type="InterPro" id="IPR039365">
    <property type="entry name" value="IS701-like"/>
</dbReference>
<proteinExistence type="predicted"/>
<evidence type="ECO:0000256" key="1">
    <source>
        <dbReference type="SAM" id="MobiDB-lite"/>
    </source>
</evidence>
<name>A0ABN2S5H4_9ACTN</name>
<evidence type="ECO:0008006" key="4">
    <source>
        <dbReference type="Google" id="ProtNLM"/>
    </source>
</evidence>
<evidence type="ECO:0000313" key="2">
    <source>
        <dbReference type="EMBL" id="GAA1980690.1"/>
    </source>
</evidence>
<feature type="compositionally biased region" description="Low complexity" evidence="1">
    <location>
        <begin position="269"/>
        <end position="283"/>
    </location>
</feature>
<evidence type="ECO:0000313" key="3">
    <source>
        <dbReference type="Proteomes" id="UP001501585"/>
    </source>
</evidence>
<dbReference type="InterPro" id="IPR012337">
    <property type="entry name" value="RNaseH-like_sf"/>
</dbReference>
<feature type="region of interest" description="Disordered" evidence="1">
    <location>
        <begin position="251"/>
        <end position="291"/>
    </location>
</feature>
<dbReference type="Proteomes" id="UP001501585">
    <property type="component" value="Unassembled WGS sequence"/>
</dbReference>
<sequence length="291" mass="31746">MALCASKPRLAERIIERTLPDLPQGRVWVAADEVYGRDGRFRAFLEAHRLPYAVTVQANQTVLPHPGWRYIARLVDRAAAEQDRVELPAGPSPFHSRVWEWWVRRVPDPDTEAGGGAWARWIIARRRADDPGGRDYFLAWGPEETPVEELVGVPGARWRVEEAIRLATSACGLADYEVRSYGGRYRHISLAMLAAAFLAVHDARAVRGTTGPAVPPDQRGGVPDHSRSIGPVRFTAYEIGRLLVLVQSRPHTASGSGGAWPGRTGGGATRPSPAPATSDTTAPARPPPRPS</sequence>